<reference evidence="1 2" key="1">
    <citation type="journal article" date="2022" name="Genome Biol. Evol.">
        <title>The Spruce Budworm Genome: Reconstructing the Evolutionary History of Antifreeze Proteins.</title>
        <authorList>
            <person name="Beliveau C."/>
            <person name="Gagne P."/>
            <person name="Picq S."/>
            <person name="Vernygora O."/>
            <person name="Keeling C.I."/>
            <person name="Pinkney K."/>
            <person name="Doucet D."/>
            <person name="Wen F."/>
            <person name="Johnston J.S."/>
            <person name="Maaroufi H."/>
            <person name="Boyle B."/>
            <person name="Laroche J."/>
            <person name="Dewar K."/>
            <person name="Juretic N."/>
            <person name="Blackburn G."/>
            <person name="Nisole A."/>
            <person name="Brunet B."/>
            <person name="Brandao M."/>
            <person name="Lumley L."/>
            <person name="Duan J."/>
            <person name="Quan G."/>
            <person name="Lucarotti C.J."/>
            <person name="Roe A.D."/>
            <person name="Sperling F.A.H."/>
            <person name="Levesque R.C."/>
            <person name="Cusson M."/>
        </authorList>
    </citation>
    <scope>NUCLEOTIDE SEQUENCE [LARGE SCALE GENOMIC DNA]</scope>
    <source>
        <strain evidence="1">Glfc:IPQL:Cfum</strain>
    </source>
</reference>
<protein>
    <submittedName>
        <fullName evidence="1">Uncharacterized protein</fullName>
    </submittedName>
</protein>
<accession>A0ACC0KNA5</accession>
<comment type="caution">
    <text evidence="1">The sequence shown here is derived from an EMBL/GenBank/DDBJ whole genome shotgun (WGS) entry which is preliminary data.</text>
</comment>
<gene>
    <name evidence="1" type="ORF">MSG28_010662</name>
</gene>
<keyword evidence="2" id="KW-1185">Reference proteome</keyword>
<dbReference type="Proteomes" id="UP001064048">
    <property type="component" value="Chromosome 18"/>
</dbReference>
<sequence>MLNAVRNTLRAPVSSVVRLFQTSALRQTEKFDHKRIPASDEGVQGEKIVDLDAVLKQKQNIFPTLESDNQLFDAVPYKQLPICNIRVSHNNTIVSMTDHSGSVKLIKSCGMEGKPLIEGTRQ</sequence>
<evidence type="ECO:0000313" key="1">
    <source>
        <dbReference type="EMBL" id="KAI8438004.1"/>
    </source>
</evidence>
<evidence type="ECO:0000313" key="2">
    <source>
        <dbReference type="Proteomes" id="UP001064048"/>
    </source>
</evidence>
<dbReference type="EMBL" id="CM046118">
    <property type="protein sequence ID" value="KAI8438004.1"/>
    <property type="molecule type" value="Genomic_DNA"/>
</dbReference>
<organism evidence="1 2">
    <name type="scientific">Choristoneura fumiferana</name>
    <name type="common">Spruce budworm moth</name>
    <name type="synonym">Archips fumiferana</name>
    <dbReference type="NCBI Taxonomy" id="7141"/>
    <lineage>
        <taxon>Eukaryota</taxon>
        <taxon>Metazoa</taxon>
        <taxon>Ecdysozoa</taxon>
        <taxon>Arthropoda</taxon>
        <taxon>Hexapoda</taxon>
        <taxon>Insecta</taxon>
        <taxon>Pterygota</taxon>
        <taxon>Neoptera</taxon>
        <taxon>Endopterygota</taxon>
        <taxon>Lepidoptera</taxon>
        <taxon>Glossata</taxon>
        <taxon>Ditrysia</taxon>
        <taxon>Tortricoidea</taxon>
        <taxon>Tortricidae</taxon>
        <taxon>Tortricinae</taxon>
        <taxon>Choristoneura</taxon>
    </lineage>
</organism>
<proteinExistence type="predicted"/>
<name>A0ACC0KNA5_CHOFU</name>